<protein>
    <recommendedName>
        <fullName evidence="1">Reverse transcriptase domain-containing protein</fullName>
    </recommendedName>
</protein>
<dbReference type="EMBL" id="CAJNOK010043556">
    <property type="protein sequence ID" value="CAF1569972.1"/>
    <property type="molecule type" value="Genomic_DNA"/>
</dbReference>
<evidence type="ECO:0000313" key="2">
    <source>
        <dbReference type="EMBL" id="CAF1569972.1"/>
    </source>
</evidence>
<name>A0A8S2V2I0_9BILA</name>
<evidence type="ECO:0000313" key="4">
    <source>
        <dbReference type="Proteomes" id="UP000682733"/>
    </source>
</evidence>
<dbReference type="AlphaFoldDB" id="A0A8S2V2I0"/>
<accession>A0A8S2V2I0</accession>
<dbReference type="SUPFAM" id="SSF56672">
    <property type="entry name" value="DNA/RNA polymerases"/>
    <property type="match status" value="1"/>
</dbReference>
<proteinExistence type="predicted"/>
<feature type="non-terminal residue" evidence="3">
    <location>
        <position position="179"/>
    </location>
</feature>
<dbReference type="EMBL" id="CAJOBA010066313">
    <property type="protein sequence ID" value="CAF4363983.1"/>
    <property type="molecule type" value="Genomic_DNA"/>
</dbReference>
<reference evidence="3" key="1">
    <citation type="submission" date="2021-02" db="EMBL/GenBank/DDBJ databases">
        <authorList>
            <person name="Nowell W R."/>
        </authorList>
    </citation>
    <scope>NUCLEOTIDE SEQUENCE</scope>
</reference>
<dbReference type="InterPro" id="IPR041577">
    <property type="entry name" value="RT_RNaseH_2"/>
</dbReference>
<dbReference type="Pfam" id="PF00078">
    <property type="entry name" value="RVT_1"/>
    <property type="match status" value="1"/>
</dbReference>
<dbReference type="InterPro" id="IPR043128">
    <property type="entry name" value="Rev_trsase/Diguanyl_cyclase"/>
</dbReference>
<evidence type="ECO:0000259" key="1">
    <source>
        <dbReference type="PROSITE" id="PS50878"/>
    </source>
</evidence>
<dbReference type="InterPro" id="IPR043502">
    <property type="entry name" value="DNA/RNA_pol_sf"/>
</dbReference>
<gene>
    <name evidence="2" type="ORF">OVA965_LOCUS40299</name>
    <name evidence="3" type="ORF">TMI583_LOCUS41707</name>
</gene>
<feature type="domain" description="Reverse transcriptase" evidence="1">
    <location>
        <begin position="1"/>
        <end position="67"/>
    </location>
</feature>
<comment type="caution">
    <text evidence="3">The sequence shown here is derived from an EMBL/GenBank/DDBJ whole genome shotgun (WGS) entry which is preliminary data.</text>
</comment>
<dbReference type="Proteomes" id="UP000677228">
    <property type="component" value="Unassembled WGS sequence"/>
</dbReference>
<dbReference type="PANTHER" id="PTHR33064:SF37">
    <property type="entry name" value="RIBONUCLEASE H"/>
    <property type="match status" value="1"/>
</dbReference>
<dbReference type="Pfam" id="PF17919">
    <property type="entry name" value="RT_RNaseH_2"/>
    <property type="match status" value="1"/>
</dbReference>
<dbReference type="InterPro" id="IPR051320">
    <property type="entry name" value="Viral_Replic_Matur_Polypro"/>
</dbReference>
<sequence length="179" mass="20319">MDKILKQYNWKLALVYVDDLIVSSVTFEEHLDYCDKILKLLIDANITMSLKKCHLFQQHVQALGHIISNLGLSTCEGKAKAVANWKTPKNQKQIQQFLGLATYYRRFIKYFATIAKPLTRLLAKDKPFIWTDVEQASFEALRTALITAPVLAQPNFSQPFRLYTDASNVGIGAILGQVQ</sequence>
<dbReference type="FunFam" id="3.30.70.270:FF:000026">
    <property type="entry name" value="Transposon Ty3-G Gag-Pol polyprotein"/>
    <property type="match status" value="1"/>
</dbReference>
<dbReference type="PANTHER" id="PTHR33064">
    <property type="entry name" value="POL PROTEIN"/>
    <property type="match status" value="1"/>
</dbReference>
<evidence type="ECO:0000313" key="3">
    <source>
        <dbReference type="EMBL" id="CAF4363983.1"/>
    </source>
</evidence>
<dbReference type="Gene3D" id="3.30.70.270">
    <property type="match status" value="2"/>
</dbReference>
<organism evidence="3 4">
    <name type="scientific">Didymodactylos carnosus</name>
    <dbReference type="NCBI Taxonomy" id="1234261"/>
    <lineage>
        <taxon>Eukaryota</taxon>
        <taxon>Metazoa</taxon>
        <taxon>Spiralia</taxon>
        <taxon>Gnathifera</taxon>
        <taxon>Rotifera</taxon>
        <taxon>Eurotatoria</taxon>
        <taxon>Bdelloidea</taxon>
        <taxon>Philodinida</taxon>
        <taxon>Philodinidae</taxon>
        <taxon>Didymodactylos</taxon>
    </lineage>
</organism>
<dbReference type="Proteomes" id="UP000682733">
    <property type="component" value="Unassembled WGS sequence"/>
</dbReference>
<dbReference type="InterPro" id="IPR000477">
    <property type="entry name" value="RT_dom"/>
</dbReference>
<dbReference type="PROSITE" id="PS50878">
    <property type="entry name" value="RT_POL"/>
    <property type="match status" value="1"/>
</dbReference>